<feature type="region of interest" description="Disordered" evidence="1">
    <location>
        <begin position="1"/>
        <end position="25"/>
    </location>
</feature>
<evidence type="ECO:0000256" key="1">
    <source>
        <dbReference type="SAM" id="MobiDB-lite"/>
    </source>
</evidence>
<feature type="region of interest" description="Disordered" evidence="1">
    <location>
        <begin position="55"/>
        <end position="177"/>
    </location>
</feature>
<sequence length="177" mass="18817">MPTERALARARKDQREGKSASTQAGEFVREEIERIREGVHGARSPEQAIAIGLSQARRAGIEVPEQKGGKSIRKKPAAKKRPAGKTVSAKRSRASLNALKRENTASASKQALSRHARKAAAERSPAERSAAAQKAVRTKGPAVRKAAAKKAAATRAGGRAAGAVRAARTRAMRSRSR</sequence>
<dbReference type="RefSeq" id="WP_204635555.1">
    <property type="nucleotide sequence ID" value="NZ_CP183983.1"/>
</dbReference>
<comment type="caution">
    <text evidence="2">The sequence shown here is derived from an EMBL/GenBank/DDBJ whole genome shotgun (WGS) entry which is preliminary data.</text>
</comment>
<dbReference type="InterPro" id="IPR045468">
    <property type="entry name" value="DUF6496"/>
</dbReference>
<evidence type="ECO:0000313" key="2">
    <source>
        <dbReference type="EMBL" id="MBM7121144.1"/>
    </source>
</evidence>
<evidence type="ECO:0008006" key="4">
    <source>
        <dbReference type="Google" id="ProtNLM"/>
    </source>
</evidence>
<accession>A0ABS2JRE8</accession>
<feature type="compositionally biased region" description="Basic and acidic residues" evidence="1">
    <location>
        <begin position="1"/>
        <end position="18"/>
    </location>
</feature>
<dbReference type="Pfam" id="PF20106">
    <property type="entry name" value="DUF6496"/>
    <property type="match status" value="1"/>
</dbReference>
<feature type="compositionally biased region" description="Basic residues" evidence="1">
    <location>
        <begin position="70"/>
        <end position="93"/>
    </location>
</feature>
<protein>
    <recommendedName>
        <fullName evidence="4">DNA-binding protein</fullName>
    </recommendedName>
</protein>
<dbReference type="EMBL" id="JADIKC010000003">
    <property type="protein sequence ID" value="MBM7121144.1"/>
    <property type="molecule type" value="Genomic_DNA"/>
</dbReference>
<keyword evidence="3" id="KW-1185">Reference proteome</keyword>
<organism evidence="2 3">
    <name type="scientific">Dyella kyungheensis</name>
    <dbReference type="NCBI Taxonomy" id="1242174"/>
    <lineage>
        <taxon>Bacteria</taxon>
        <taxon>Pseudomonadati</taxon>
        <taxon>Pseudomonadota</taxon>
        <taxon>Gammaproteobacteria</taxon>
        <taxon>Lysobacterales</taxon>
        <taxon>Rhodanobacteraceae</taxon>
        <taxon>Dyella</taxon>
    </lineage>
</organism>
<reference evidence="2 3" key="1">
    <citation type="submission" date="2020-10" db="EMBL/GenBank/DDBJ databases">
        <title>Phylogeny of dyella-like bacteria.</title>
        <authorList>
            <person name="Fu J."/>
        </authorList>
    </citation>
    <scope>NUCLEOTIDE SEQUENCE [LARGE SCALE GENOMIC DNA]</scope>
    <source>
        <strain evidence="2 3">THG-B117</strain>
    </source>
</reference>
<feature type="compositionally biased region" description="Low complexity" evidence="1">
    <location>
        <begin position="143"/>
        <end position="166"/>
    </location>
</feature>
<evidence type="ECO:0000313" key="3">
    <source>
        <dbReference type="Proteomes" id="UP001430065"/>
    </source>
</evidence>
<gene>
    <name evidence="2" type="ORF">ISP20_08210</name>
</gene>
<proteinExistence type="predicted"/>
<dbReference type="Proteomes" id="UP001430065">
    <property type="component" value="Unassembled WGS sequence"/>
</dbReference>
<feature type="compositionally biased region" description="Basic residues" evidence="1">
    <location>
        <begin position="167"/>
        <end position="177"/>
    </location>
</feature>
<name>A0ABS2JRE8_9GAMM</name>